<organism evidence="2">
    <name type="scientific">Timema shepardi</name>
    <name type="common">Walking stick</name>
    <dbReference type="NCBI Taxonomy" id="629360"/>
    <lineage>
        <taxon>Eukaryota</taxon>
        <taxon>Metazoa</taxon>
        <taxon>Ecdysozoa</taxon>
        <taxon>Arthropoda</taxon>
        <taxon>Hexapoda</taxon>
        <taxon>Insecta</taxon>
        <taxon>Pterygota</taxon>
        <taxon>Neoptera</taxon>
        <taxon>Polyneoptera</taxon>
        <taxon>Phasmatodea</taxon>
        <taxon>Timematodea</taxon>
        <taxon>Timematoidea</taxon>
        <taxon>Timematidae</taxon>
        <taxon>Timema</taxon>
    </lineage>
</organism>
<sequence>MDNGAFAHITDRCDYFSKFEDVDNTNVVLGNNQGLSVRGRRPIRVLLDTRQWYHDTCIDAGEMSLTVSSEYG</sequence>
<accession>A0A7R9G1M5</accession>
<dbReference type="InterPro" id="IPR054722">
    <property type="entry name" value="PolX-like_BBD"/>
</dbReference>
<dbReference type="AlphaFoldDB" id="A0A7R9G1M5"/>
<proteinExistence type="predicted"/>
<dbReference type="Pfam" id="PF22936">
    <property type="entry name" value="Pol_BBD"/>
    <property type="match status" value="1"/>
</dbReference>
<evidence type="ECO:0000313" key="2">
    <source>
        <dbReference type="EMBL" id="CAD7263666.1"/>
    </source>
</evidence>
<feature type="domain" description="Retrovirus-related Pol polyprotein from transposon TNT 1-94-like beta-barrel" evidence="1">
    <location>
        <begin position="1"/>
        <end position="46"/>
    </location>
</feature>
<protein>
    <recommendedName>
        <fullName evidence="1">Retrovirus-related Pol polyprotein from transposon TNT 1-94-like beta-barrel domain-containing protein</fullName>
    </recommendedName>
</protein>
<name>A0A7R9G1M5_TIMSH</name>
<evidence type="ECO:0000259" key="1">
    <source>
        <dbReference type="Pfam" id="PF22936"/>
    </source>
</evidence>
<dbReference type="EMBL" id="OC003753">
    <property type="protein sequence ID" value="CAD7263666.1"/>
    <property type="molecule type" value="Genomic_DNA"/>
</dbReference>
<reference evidence="2" key="1">
    <citation type="submission" date="2020-11" db="EMBL/GenBank/DDBJ databases">
        <authorList>
            <person name="Tran Van P."/>
        </authorList>
    </citation>
    <scope>NUCLEOTIDE SEQUENCE</scope>
</reference>
<gene>
    <name evidence="2" type="ORF">TSIB3V08_LOCUS7738</name>
</gene>